<dbReference type="InParanoid" id="B8C1H1"/>
<reference evidence="2 3" key="1">
    <citation type="journal article" date="2004" name="Science">
        <title>The genome of the diatom Thalassiosira pseudonana: ecology, evolution, and metabolism.</title>
        <authorList>
            <person name="Armbrust E.V."/>
            <person name="Berges J.A."/>
            <person name="Bowler C."/>
            <person name="Green B.R."/>
            <person name="Martinez D."/>
            <person name="Putnam N.H."/>
            <person name="Zhou S."/>
            <person name="Allen A.E."/>
            <person name="Apt K.E."/>
            <person name="Bechner M."/>
            <person name="Brzezinski M.A."/>
            <person name="Chaal B.K."/>
            <person name="Chiovitti A."/>
            <person name="Davis A.K."/>
            <person name="Demarest M.S."/>
            <person name="Detter J.C."/>
            <person name="Glavina T."/>
            <person name="Goodstein D."/>
            <person name="Hadi M.Z."/>
            <person name="Hellsten U."/>
            <person name="Hildebrand M."/>
            <person name="Jenkins B.D."/>
            <person name="Jurka J."/>
            <person name="Kapitonov V.V."/>
            <person name="Kroger N."/>
            <person name="Lau W.W."/>
            <person name="Lane T.W."/>
            <person name="Larimer F.W."/>
            <person name="Lippmeier J.C."/>
            <person name="Lucas S."/>
            <person name="Medina M."/>
            <person name="Montsant A."/>
            <person name="Obornik M."/>
            <person name="Parker M.S."/>
            <person name="Palenik B."/>
            <person name="Pazour G.J."/>
            <person name="Richardson P.M."/>
            <person name="Rynearson T.A."/>
            <person name="Saito M.A."/>
            <person name="Schwartz D.C."/>
            <person name="Thamatrakoln K."/>
            <person name="Valentin K."/>
            <person name="Vardi A."/>
            <person name="Wilkerson F.P."/>
            <person name="Rokhsar D.S."/>
        </authorList>
    </citation>
    <scope>NUCLEOTIDE SEQUENCE [LARGE SCALE GENOMIC DNA]</scope>
    <source>
        <strain evidence="2 3">CCMP1335</strain>
    </source>
</reference>
<accession>B8C1H1</accession>
<feature type="compositionally biased region" description="Polar residues" evidence="1">
    <location>
        <begin position="35"/>
        <end position="67"/>
    </location>
</feature>
<dbReference type="EMBL" id="CM000641">
    <property type="protein sequence ID" value="EED92775.1"/>
    <property type="molecule type" value="Genomic_DNA"/>
</dbReference>
<reference evidence="2 3" key="2">
    <citation type="journal article" date="2008" name="Nature">
        <title>The Phaeodactylum genome reveals the evolutionary history of diatom genomes.</title>
        <authorList>
            <person name="Bowler C."/>
            <person name="Allen A.E."/>
            <person name="Badger J.H."/>
            <person name="Grimwood J."/>
            <person name="Jabbari K."/>
            <person name="Kuo A."/>
            <person name="Maheswari U."/>
            <person name="Martens C."/>
            <person name="Maumus F."/>
            <person name="Otillar R.P."/>
            <person name="Rayko E."/>
            <person name="Salamov A."/>
            <person name="Vandepoele K."/>
            <person name="Beszteri B."/>
            <person name="Gruber A."/>
            <person name="Heijde M."/>
            <person name="Katinka M."/>
            <person name="Mock T."/>
            <person name="Valentin K."/>
            <person name="Verret F."/>
            <person name="Berges J.A."/>
            <person name="Brownlee C."/>
            <person name="Cadoret J.P."/>
            <person name="Chiovitti A."/>
            <person name="Choi C.J."/>
            <person name="Coesel S."/>
            <person name="De Martino A."/>
            <person name="Detter J.C."/>
            <person name="Durkin C."/>
            <person name="Falciatore A."/>
            <person name="Fournet J."/>
            <person name="Haruta M."/>
            <person name="Huysman M.J."/>
            <person name="Jenkins B.D."/>
            <person name="Jiroutova K."/>
            <person name="Jorgensen R.E."/>
            <person name="Joubert Y."/>
            <person name="Kaplan A."/>
            <person name="Kroger N."/>
            <person name="Kroth P.G."/>
            <person name="La Roche J."/>
            <person name="Lindquist E."/>
            <person name="Lommer M."/>
            <person name="Martin-Jezequel V."/>
            <person name="Lopez P.J."/>
            <person name="Lucas S."/>
            <person name="Mangogna M."/>
            <person name="McGinnis K."/>
            <person name="Medlin L.K."/>
            <person name="Montsant A."/>
            <person name="Oudot-Le Secq M.P."/>
            <person name="Napoli C."/>
            <person name="Obornik M."/>
            <person name="Parker M.S."/>
            <person name="Petit J.L."/>
            <person name="Porcel B.M."/>
            <person name="Poulsen N."/>
            <person name="Robison M."/>
            <person name="Rychlewski L."/>
            <person name="Rynearson T.A."/>
            <person name="Schmutz J."/>
            <person name="Shapiro H."/>
            <person name="Siaut M."/>
            <person name="Stanley M."/>
            <person name="Sussman M.R."/>
            <person name="Taylor A.R."/>
            <person name="Vardi A."/>
            <person name="von Dassow P."/>
            <person name="Vyverman W."/>
            <person name="Willis A."/>
            <person name="Wyrwicz L.S."/>
            <person name="Rokhsar D.S."/>
            <person name="Weissenbach J."/>
            <person name="Armbrust E.V."/>
            <person name="Green B.R."/>
            <person name="Van de Peer Y."/>
            <person name="Grigoriev I.V."/>
        </authorList>
    </citation>
    <scope>NUCLEOTIDE SEQUENCE [LARGE SCALE GENOMIC DNA]</scope>
    <source>
        <strain evidence="2 3">CCMP1335</strain>
    </source>
</reference>
<feature type="compositionally biased region" description="Basic and acidic residues" evidence="1">
    <location>
        <begin position="85"/>
        <end position="97"/>
    </location>
</feature>
<dbReference type="AlphaFoldDB" id="B8C1H1"/>
<name>B8C1H1_THAPS</name>
<dbReference type="Proteomes" id="UP000001449">
    <property type="component" value="Chromosome 4"/>
</dbReference>
<proteinExistence type="predicted"/>
<evidence type="ECO:0000313" key="3">
    <source>
        <dbReference type="Proteomes" id="UP000001449"/>
    </source>
</evidence>
<dbReference type="GeneID" id="7447497"/>
<keyword evidence="3" id="KW-1185">Reference proteome</keyword>
<dbReference type="KEGG" id="tps:THAPSDRAFT_22180"/>
<dbReference type="eggNOG" id="ENOG502T04N">
    <property type="taxonomic scope" value="Eukaryota"/>
</dbReference>
<feature type="compositionally biased region" description="Low complexity" evidence="1">
    <location>
        <begin position="68"/>
        <end position="81"/>
    </location>
</feature>
<feature type="region of interest" description="Disordered" evidence="1">
    <location>
        <begin position="1"/>
        <end position="97"/>
    </location>
</feature>
<protein>
    <submittedName>
        <fullName evidence="2">Uncharacterized protein</fullName>
    </submittedName>
</protein>
<evidence type="ECO:0000256" key="1">
    <source>
        <dbReference type="SAM" id="MobiDB-lite"/>
    </source>
</evidence>
<dbReference type="RefSeq" id="XP_002289238.1">
    <property type="nucleotide sequence ID" value="XM_002289202.1"/>
</dbReference>
<sequence>MGQICSFCGSSDEPHKSAAFADTSTSDVDVDDQQHPNTQQHPLSSSSFNQQQDPSGSTHDSNGLHQTSASSHAHSSDHLLSPGSEHNHKMEQIDEKERERRLKQYQLEQAELARREGIVVTASQSMVPVGGSQGSVAGVGGGMMNHHHPHHQHHRAGGIYTYYDPAYAAAAAQDILNSAARSGGLVFADDEATRAAWNVNVMGVMPTPASSSCTSKDVVDTLGRGRWDGVRLGSRGSGVAGCGGEDPEYYLDDLAEAFLETMVPTKTTLFGGCPSIVENLP</sequence>
<evidence type="ECO:0000313" key="2">
    <source>
        <dbReference type="EMBL" id="EED92775.1"/>
    </source>
</evidence>
<gene>
    <name evidence="2" type="ORF">THAPSDRAFT_22180</name>
</gene>
<dbReference type="HOGENOM" id="CLU_992053_0_0_1"/>
<organism evidence="2 3">
    <name type="scientific">Thalassiosira pseudonana</name>
    <name type="common">Marine diatom</name>
    <name type="synonym">Cyclotella nana</name>
    <dbReference type="NCBI Taxonomy" id="35128"/>
    <lineage>
        <taxon>Eukaryota</taxon>
        <taxon>Sar</taxon>
        <taxon>Stramenopiles</taxon>
        <taxon>Ochrophyta</taxon>
        <taxon>Bacillariophyta</taxon>
        <taxon>Coscinodiscophyceae</taxon>
        <taxon>Thalassiosirophycidae</taxon>
        <taxon>Thalassiosirales</taxon>
        <taxon>Thalassiosiraceae</taxon>
        <taxon>Thalassiosira</taxon>
    </lineage>
</organism>
<dbReference type="PaxDb" id="35128-Thaps22180"/>